<proteinExistence type="predicted"/>
<reference evidence="2" key="1">
    <citation type="submission" date="2021-05" db="EMBL/GenBank/DDBJ databases">
        <authorList>
            <person name="Alioto T."/>
            <person name="Alioto T."/>
            <person name="Gomez Garrido J."/>
        </authorList>
    </citation>
    <scope>NUCLEOTIDE SEQUENCE</scope>
</reference>
<evidence type="ECO:0000313" key="2">
    <source>
        <dbReference type="EMBL" id="CAG6623552.1"/>
    </source>
</evidence>
<organism evidence="2">
    <name type="scientific">Cacopsylla melanoneura</name>
    <dbReference type="NCBI Taxonomy" id="428564"/>
    <lineage>
        <taxon>Eukaryota</taxon>
        <taxon>Metazoa</taxon>
        <taxon>Ecdysozoa</taxon>
        <taxon>Arthropoda</taxon>
        <taxon>Hexapoda</taxon>
        <taxon>Insecta</taxon>
        <taxon>Pterygota</taxon>
        <taxon>Neoptera</taxon>
        <taxon>Paraneoptera</taxon>
        <taxon>Hemiptera</taxon>
        <taxon>Sternorrhyncha</taxon>
        <taxon>Psylloidea</taxon>
        <taxon>Psyllidae</taxon>
        <taxon>Psyllinae</taxon>
        <taxon>Cacopsylla</taxon>
    </lineage>
</organism>
<dbReference type="EMBL" id="HBUF01055143">
    <property type="protein sequence ID" value="CAG6623552.1"/>
    <property type="molecule type" value="Transcribed_RNA"/>
</dbReference>
<evidence type="ECO:0000256" key="1">
    <source>
        <dbReference type="SAM" id="MobiDB-lite"/>
    </source>
</evidence>
<feature type="region of interest" description="Disordered" evidence="1">
    <location>
        <begin position="49"/>
        <end position="118"/>
    </location>
</feature>
<feature type="compositionally biased region" description="Low complexity" evidence="1">
    <location>
        <begin position="51"/>
        <end position="68"/>
    </location>
</feature>
<feature type="compositionally biased region" description="Polar residues" evidence="1">
    <location>
        <begin position="103"/>
        <end position="118"/>
    </location>
</feature>
<sequence>MEVVVEVVADQVTGIVPVGLQTLRHGMPASSAPNPSQKERVRLMVAERVTPHSTRPSPRSTFRRTWTTARRPCSRPGFSRASTSTSGRMCRSRYPVTIPLAPSNRSNLPDYATSSSRI</sequence>
<accession>A0A8D8MFV5</accession>
<protein>
    <submittedName>
        <fullName evidence="2">Uncharacterized protein</fullName>
    </submittedName>
</protein>
<name>A0A8D8MFV5_9HEMI</name>
<dbReference type="AlphaFoldDB" id="A0A8D8MFV5"/>